<accession>A0ABU3TQL3</accession>
<dbReference type="EC" id="4.3.3.7" evidence="4 12"/>
<dbReference type="InterPro" id="IPR020625">
    <property type="entry name" value="Schiff_base-form_aldolases_AS"/>
</dbReference>
<dbReference type="Gene3D" id="3.20.20.70">
    <property type="entry name" value="Aldolase class I"/>
    <property type="match status" value="1"/>
</dbReference>
<evidence type="ECO:0000256" key="4">
    <source>
        <dbReference type="ARBA" id="ARBA00012086"/>
    </source>
</evidence>
<comment type="subunit">
    <text evidence="12">Homotetramer; dimer of dimers.</text>
</comment>
<feature type="active site" description="Proton donor/acceptor" evidence="12">
    <location>
        <position position="140"/>
    </location>
</feature>
<evidence type="ECO:0000256" key="1">
    <source>
        <dbReference type="ARBA" id="ARBA00003294"/>
    </source>
</evidence>
<evidence type="ECO:0000256" key="10">
    <source>
        <dbReference type="ARBA" id="ARBA00023270"/>
    </source>
</evidence>
<comment type="caution">
    <text evidence="14">The sequence shown here is derived from an EMBL/GenBank/DDBJ whole genome shotgun (WGS) entry which is preliminary data.</text>
</comment>
<reference evidence="14 15" key="1">
    <citation type="submission" date="2023-09" db="EMBL/GenBank/DDBJ databases">
        <title>Aquirufa genomes.</title>
        <authorList>
            <person name="Pitt A."/>
        </authorList>
    </citation>
    <scope>NUCLEOTIDE SEQUENCE [LARGE SCALE GENOMIC DNA]</scope>
    <source>
        <strain evidence="14 15">LEOWEIH-7C</strain>
    </source>
</reference>
<evidence type="ECO:0000256" key="12">
    <source>
        <dbReference type="HAMAP-Rule" id="MF_00418"/>
    </source>
</evidence>
<evidence type="ECO:0000313" key="15">
    <source>
        <dbReference type="Proteomes" id="UP001249959"/>
    </source>
</evidence>
<dbReference type="GO" id="GO:0008840">
    <property type="term" value="F:4-hydroxy-tetrahydrodipicolinate synthase activity"/>
    <property type="evidence" value="ECO:0007669"/>
    <property type="project" value="UniProtKB-EC"/>
</dbReference>
<evidence type="ECO:0000256" key="13">
    <source>
        <dbReference type="PIRNR" id="PIRNR001365"/>
    </source>
</evidence>
<sequence length="299" mass="31949">MQSQPLPKFHGVAPALVTPMLADRSIDWKGLEKLVNHVSQGGVDYLVVQGTTGESATTTADEKKKIVATIKESNAKQLPIVYGLGGNNTESLISQIKTTDFTGIDAILSVCPYYNKPSARGVIAHYQAVADACPVPVIMYNIPGRTGINMSAETVLTLSEHKNIIGIKEASCIIEQCMEIAFHKPEDFLLISGDDVQAVPIISIGGVGVMSVIANAFPNQFTTMIHAALAGDFKGAQKSLAAFLTIDPFLYEEGNPVGVKKILALKGLMSGQVRMPLAEGSDDLGKKLEQIIQQVKLSN</sequence>
<evidence type="ECO:0000256" key="3">
    <source>
        <dbReference type="ARBA" id="ARBA00007592"/>
    </source>
</evidence>
<comment type="caution">
    <text evidence="12">Was originally thought to be a dihydrodipicolinate synthase (DHDPS), catalyzing the condensation of (S)-aspartate-beta-semialdehyde [(S)-ASA] and pyruvate to dihydrodipicolinate (DHDP). However, it was shown in E.coli that the product of the enzymatic reaction is not dihydrodipicolinate but in fact (4S)-4-hydroxy-2,3,4,5-tetrahydro-(2S)-dipicolinic acid (HTPA), and that the consecutive dehydration reaction leading to DHDP is not spontaneous but catalyzed by DapB.</text>
</comment>
<dbReference type="PIRSF" id="PIRSF001365">
    <property type="entry name" value="DHDPS"/>
    <property type="match status" value="1"/>
</dbReference>
<feature type="site" description="Part of a proton relay during catalysis" evidence="12">
    <location>
        <position position="114"/>
    </location>
</feature>
<dbReference type="HAMAP" id="MF_00418">
    <property type="entry name" value="DapA"/>
    <property type="match status" value="1"/>
</dbReference>
<dbReference type="PROSITE" id="PS00666">
    <property type="entry name" value="DHDPS_2"/>
    <property type="match status" value="1"/>
</dbReference>
<comment type="subcellular location">
    <subcellularLocation>
        <location evidence="12">Cytoplasm</location>
    </subcellularLocation>
</comment>
<comment type="catalytic activity">
    <reaction evidence="11 12">
        <text>L-aspartate 4-semialdehyde + pyruvate = (2S,4S)-4-hydroxy-2,3,4,5-tetrahydrodipicolinate + H2O + H(+)</text>
        <dbReference type="Rhea" id="RHEA:34171"/>
        <dbReference type="ChEBI" id="CHEBI:15361"/>
        <dbReference type="ChEBI" id="CHEBI:15377"/>
        <dbReference type="ChEBI" id="CHEBI:15378"/>
        <dbReference type="ChEBI" id="CHEBI:67139"/>
        <dbReference type="ChEBI" id="CHEBI:537519"/>
        <dbReference type="EC" id="4.3.3.7"/>
    </reaction>
</comment>
<evidence type="ECO:0000256" key="5">
    <source>
        <dbReference type="ARBA" id="ARBA00022490"/>
    </source>
</evidence>
<evidence type="ECO:0000256" key="7">
    <source>
        <dbReference type="ARBA" id="ARBA00022915"/>
    </source>
</evidence>
<evidence type="ECO:0000256" key="9">
    <source>
        <dbReference type="ARBA" id="ARBA00023239"/>
    </source>
</evidence>
<comment type="pathway">
    <text evidence="2 12">Amino-acid biosynthesis; L-lysine biosynthesis via DAP pathway; (S)-tetrahydrodipicolinate from L-aspartate: step 3/4.</text>
</comment>
<gene>
    <name evidence="12 14" type="primary">dapA</name>
    <name evidence="14" type="ORF">PQG45_03775</name>
</gene>
<evidence type="ECO:0000256" key="2">
    <source>
        <dbReference type="ARBA" id="ARBA00005120"/>
    </source>
</evidence>
<dbReference type="Pfam" id="PF00701">
    <property type="entry name" value="DHDPS"/>
    <property type="match status" value="1"/>
</dbReference>
<proteinExistence type="inferred from homology"/>
<dbReference type="InterPro" id="IPR002220">
    <property type="entry name" value="DapA-like"/>
</dbReference>
<keyword evidence="8 12" id="KW-0457">Lysine biosynthesis</keyword>
<evidence type="ECO:0000256" key="6">
    <source>
        <dbReference type="ARBA" id="ARBA00022605"/>
    </source>
</evidence>
<dbReference type="PANTHER" id="PTHR12128:SF66">
    <property type="entry name" value="4-HYDROXY-2-OXOGLUTARATE ALDOLASE, MITOCHONDRIAL"/>
    <property type="match status" value="1"/>
</dbReference>
<evidence type="ECO:0000256" key="8">
    <source>
        <dbReference type="ARBA" id="ARBA00023154"/>
    </source>
</evidence>
<keyword evidence="15" id="KW-1185">Reference proteome</keyword>
<dbReference type="Proteomes" id="UP001249959">
    <property type="component" value="Unassembled WGS sequence"/>
</dbReference>
<keyword evidence="9 12" id="KW-0456">Lyase</keyword>
<comment type="caution">
    <text evidence="12">Lacks conserved residue(s) required for the propagation of feature annotation.</text>
</comment>
<dbReference type="SUPFAM" id="SSF51569">
    <property type="entry name" value="Aldolase"/>
    <property type="match status" value="1"/>
</dbReference>
<dbReference type="SMART" id="SM01130">
    <property type="entry name" value="DHDPS"/>
    <property type="match status" value="1"/>
</dbReference>
<organism evidence="14 15">
    <name type="scientific">Aquirufa regiilacus</name>
    <dbReference type="NCBI Taxonomy" id="3024868"/>
    <lineage>
        <taxon>Bacteria</taxon>
        <taxon>Pseudomonadati</taxon>
        <taxon>Bacteroidota</taxon>
        <taxon>Cytophagia</taxon>
        <taxon>Cytophagales</taxon>
        <taxon>Flectobacillaceae</taxon>
        <taxon>Aquirufa</taxon>
    </lineage>
</organism>
<dbReference type="PRINTS" id="PR00146">
    <property type="entry name" value="DHPICSNTHASE"/>
</dbReference>
<evidence type="ECO:0000313" key="14">
    <source>
        <dbReference type="EMBL" id="MDU0808153.1"/>
    </source>
</evidence>
<dbReference type="CDD" id="cd00950">
    <property type="entry name" value="DHDPS"/>
    <property type="match status" value="1"/>
</dbReference>
<keyword evidence="7 12" id="KW-0220">Diaminopimelate biosynthesis</keyword>
<keyword evidence="6 12" id="KW-0028">Amino-acid biosynthesis</keyword>
<dbReference type="RefSeq" id="WP_315575634.1">
    <property type="nucleotide sequence ID" value="NZ_JARDXH010000002.1"/>
</dbReference>
<evidence type="ECO:0000256" key="11">
    <source>
        <dbReference type="ARBA" id="ARBA00047836"/>
    </source>
</evidence>
<comment type="function">
    <text evidence="1 12">Catalyzes the condensation of (S)-aspartate-beta-semialdehyde [(S)-ASA] and pyruvate to 4-hydroxy-tetrahydrodipicolinate (HTPA).</text>
</comment>
<keyword evidence="10 12" id="KW-0704">Schiff base</keyword>
<dbReference type="PANTHER" id="PTHR12128">
    <property type="entry name" value="DIHYDRODIPICOLINATE SYNTHASE"/>
    <property type="match status" value="1"/>
</dbReference>
<feature type="binding site" evidence="12">
    <location>
        <position position="52"/>
    </location>
    <ligand>
        <name>pyruvate</name>
        <dbReference type="ChEBI" id="CHEBI:15361"/>
    </ligand>
</feature>
<comment type="similarity">
    <text evidence="3 12 13">Belongs to the DapA family.</text>
</comment>
<dbReference type="NCBIfam" id="TIGR00674">
    <property type="entry name" value="dapA"/>
    <property type="match status" value="1"/>
</dbReference>
<feature type="active site" description="Schiff-base intermediate with substrate" evidence="12">
    <location>
        <position position="168"/>
    </location>
</feature>
<protein>
    <recommendedName>
        <fullName evidence="4 12">4-hydroxy-tetrahydrodipicolinate synthase</fullName>
        <shortName evidence="12">HTPA synthase</shortName>
        <ecNumber evidence="4 12">4.3.3.7</ecNumber>
    </recommendedName>
</protein>
<keyword evidence="5 12" id="KW-0963">Cytoplasm</keyword>
<dbReference type="InterPro" id="IPR005263">
    <property type="entry name" value="DapA"/>
</dbReference>
<dbReference type="InterPro" id="IPR013785">
    <property type="entry name" value="Aldolase_TIM"/>
</dbReference>
<feature type="site" description="Part of a proton relay during catalysis" evidence="12">
    <location>
        <position position="51"/>
    </location>
</feature>
<name>A0ABU3TQL3_9BACT</name>
<dbReference type="EMBL" id="JAVNWW010000001">
    <property type="protein sequence ID" value="MDU0808153.1"/>
    <property type="molecule type" value="Genomic_DNA"/>
</dbReference>